<feature type="transmembrane region" description="Helical" evidence="6">
    <location>
        <begin position="148"/>
        <end position="166"/>
    </location>
</feature>
<protein>
    <submittedName>
        <fullName evidence="8">Cytochrome c biogenesis protein ResB</fullName>
    </submittedName>
</protein>
<dbReference type="PANTHER" id="PTHR31566:SF0">
    <property type="entry name" value="CYTOCHROME C BIOGENESIS PROTEIN CCS1, CHLOROPLASTIC"/>
    <property type="match status" value="1"/>
</dbReference>
<comment type="subcellular location">
    <subcellularLocation>
        <location evidence="1">Membrane</location>
        <topology evidence="1">Multi-pass membrane protein</topology>
    </subcellularLocation>
</comment>
<evidence type="ECO:0000259" key="7">
    <source>
        <dbReference type="Pfam" id="PF05140"/>
    </source>
</evidence>
<dbReference type="PANTHER" id="PTHR31566">
    <property type="entry name" value="CYTOCHROME C BIOGENESIS PROTEIN CCS1, CHLOROPLASTIC"/>
    <property type="match status" value="1"/>
</dbReference>
<keyword evidence="9" id="KW-1185">Reference proteome</keyword>
<keyword evidence="2 6" id="KW-0812">Transmembrane</keyword>
<dbReference type="EMBL" id="CP063982">
    <property type="protein sequence ID" value="UOD51501.1"/>
    <property type="molecule type" value="Genomic_DNA"/>
</dbReference>
<feature type="domain" description="ResB-like" evidence="7">
    <location>
        <begin position="1"/>
        <end position="650"/>
    </location>
</feature>
<keyword evidence="4 6" id="KW-1133">Transmembrane helix</keyword>
<accession>A0ABY4AME6</accession>
<feature type="transmembrane region" description="Helical" evidence="6">
    <location>
        <begin position="593"/>
        <end position="612"/>
    </location>
</feature>
<evidence type="ECO:0000256" key="5">
    <source>
        <dbReference type="ARBA" id="ARBA00023136"/>
    </source>
</evidence>
<evidence type="ECO:0000256" key="4">
    <source>
        <dbReference type="ARBA" id="ARBA00022989"/>
    </source>
</evidence>
<gene>
    <name evidence="8" type="ORF">DHf2319_00565</name>
</gene>
<name>A0ABY4AME6_9BURK</name>
<evidence type="ECO:0000256" key="3">
    <source>
        <dbReference type="ARBA" id="ARBA00022748"/>
    </source>
</evidence>
<evidence type="ECO:0000256" key="2">
    <source>
        <dbReference type="ARBA" id="ARBA00022692"/>
    </source>
</evidence>
<evidence type="ECO:0000256" key="6">
    <source>
        <dbReference type="SAM" id="Phobius"/>
    </source>
</evidence>
<sequence>MRFAISLLVIICIASVIGTVIPQNRPENTYIDQFGPFWFEVLQKFSVWQIYNSTWFLVIMAFLVVSTSICLIRNTPKMIREMRTYRETVRGSSLRAFPHKVELATERGLNDSDNAVKAWLKQQGYAYKVREEENGVMIAAKKGSGNRFGYIAAHASIVMICVGGLLDSELPVRMQVWLFGKTPIIDNMLIADVPGSGRLGLDNPSFRANLFVPEGGTRSNAVVTVGEGALVQPLPFELKLNKFFVDYYSTGMPSRFASDVTVRDLETGETFDRTIEVNEPLRYKGVTVYQSSFDDGGSNIEMLAFPLSGLAPGPFEFSKRVGEGMRLPIGNTGREVKLEITGLRPINVEDLSDGVPSRATVIEHVAAVTGSATSKREKNLQNLGPSVEYTVIDDSGQAQRFHNYMLPVELDGDRVILAGVAMDNSDNYRYLRIPADESSSAVEFMNLRAALADPEARKLAAERFATNNVPPGMDSAALQLSAERALDTFATGGLEALSRFLETSVPQAEQARAADVIVRLLGSSMSELRAIARERAGLDPINPATPENVRWTQLAVASLSDLSFYPAPILFSMKSFDLVQASVFQVSRAPGMLTVYLGCLLLTIGVFAMFYVRDRRIWVWLKREPGQDSTQVLAAMTSQKRSLDFNREFERFKQALSRLDMKKE</sequence>
<dbReference type="Pfam" id="PF05140">
    <property type="entry name" value="ResB"/>
    <property type="match status" value="1"/>
</dbReference>
<organism evidence="8 9">
    <name type="scientific">Orrella daihaiensis</name>
    <dbReference type="NCBI Taxonomy" id="2782176"/>
    <lineage>
        <taxon>Bacteria</taxon>
        <taxon>Pseudomonadati</taxon>
        <taxon>Pseudomonadota</taxon>
        <taxon>Betaproteobacteria</taxon>
        <taxon>Burkholderiales</taxon>
        <taxon>Alcaligenaceae</taxon>
        <taxon>Orrella</taxon>
    </lineage>
</organism>
<evidence type="ECO:0000313" key="8">
    <source>
        <dbReference type="EMBL" id="UOD51501.1"/>
    </source>
</evidence>
<dbReference type="RefSeq" id="WP_243480119.1">
    <property type="nucleotide sequence ID" value="NZ_CP063982.1"/>
</dbReference>
<dbReference type="InterPro" id="IPR007816">
    <property type="entry name" value="ResB-like_domain"/>
</dbReference>
<evidence type="ECO:0000313" key="9">
    <source>
        <dbReference type="Proteomes" id="UP000831607"/>
    </source>
</evidence>
<evidence type="ECO:0000256" key="1">
    <source>
        <dbReference type="ARBA" id="ARBA00004141"/>
    </source>
</evidence>
<dbReference type="Proteomes" id="UP000831607">
    <property type="component" value="Chromosome"/>
</dbReference>
<dbReference type="InterPro" id="IPR023494">
    <property type="entry name" value="Cyt_c_bgen_Ccs1/CcsB/ResB"/>
</dbReference>
<proteinExistence type="predicted"/>
<keyword evidence="3" id="KW-0201">Cytochrome c-type biogenesis</keyword>
<keyword evidence="5 6" id="KW-0472">Membrane</keyword>
<reference evidence="8 9" key="1">
    <citation type="submission" date="2020-11" db="EMBL/GenBank/DDBJ databases">
        <title>Algicoccus daihaiensis sp.nov., isolated from Daihai Lake in Inner Mongolia.</title>
        <authorList>
            <person name="Kai J."/>
        </authorList>
    </citation>
    <scope>NUCLEOTIDE SEQUENCE [LARGE SCALE GENOMIC DNA]</scope>
    <source>
        <strain evidence="9">f23</strain>
    </source>
</reference>
<feature type="transmembrane region" description="Helical" evidence="6">
    <location>
        <begin position="54"/>
        <end position="72"/>
    </location>
</feature>